<proteinExistence type="predicted"/>
<sequence length="124" mass="13051">MGTGGSAQVQRKLTPAAAPATASSSVRTARAVGVLASFVASGLIHEYMCWAALGAAHGTQLLFFTLHGVAAVAERALCVAPNRAATVLFCVLTCPLFVWPWVLAGYVYRFPSPLPALVHWWAAL</sequence>
<keyword evidence="1" id="KW-1133">Transmembrane helix</keyword>
<protein>
    <recommendedName>
        <fullName evidence="3">Wax synthase domain-containing protein</fullName>
    </recommendedName>
</protein>
<dbReference type="InterPro" id="IPR044851">
    <property type="entry name" value="Wax_synthase"/>
</dbReference>
<organism evidence="2">
    <name type="scientific">Chlamydomonas leiostraca</name>
    <dbReference type="NCBI Taxonomy" id="1034604"/>
    <lineage>
        <taxon>Eukaryota</taxon>
        <taxon>Viridiplantae</taxon>
        <taxon>Chlorophyta</taxon>
        <taxon>core chlorophytes</taxon>
        <taxon>Chlorophyceae</taxon>
        <taxon>CS clade</taxon>
        <taxon>Chlamydomonadales</taxon>
        <taxon>Chlamydomonadaceae</taxon>
        <taxon>Chlamydomonas</taxon>
    </lineage>
</organism>
<dbReference type="GO" id="GO:0006629">
    <property type="term" value="P:lipid metabolic process"/>
    <property type="evidence" value="ECO:0007669"/>
    <property type="project" value="InterPro"/>
</dbReference>
<feature type="transmembrane region" description="Helical" evidence="1">
    <location>
        <begin position="50"/>
        <end position="73"/>
    </location>
</feature>
<evidence type="ECO:0000256" key="1">
    <source>
        <dbReference type="SAM" id="Phobius"/>
    </source>
</evidence>
<keyword evidence="1" id="KW-0812">Transmembrane</keyword>
<reference evidence="2" key="1">
    <citation type="submission" date="2021-01" db="EMBL/GenBank/DDBJ databases">
        <authorList>
            <person name="Corre E."/>
            <person name="Pelletier E."/>
            <person name="Niang G."/>
            <person name="Scheremetjew M."/>
            <person name="Finn R."/>
            <person name="Kale V."/>
            <person name="Holt S."/>
            <person name="Cochrane G."/>
            <person name="Meng A."/>
            <person name="Brown T."/>
            <person name="Cohen L."/>
        </authorList>
    </citation>
    <scope>NUCLEOTIDE SEQUENCE</scope>
    <source>
        <strain evidence="2">SAG 11-49</strain>
    </source>
</reference>
<feature type="transmembrane region" description="Helical" evidence="1">
    <location>
        <begin position="85"/>
        <end position="108"/>
    </location>
</feature>
<keyword evidence="1" id="KW-0472">Membrane</keyword>
<accession>A0A7S0RTS8</accession>
<dbReference type="AlphaFoldDB" id="A0A7S0RTS8"/>
<dbReference type="PANTHER" id="PTHR31595:SF57">
    <property type="entry name" value="OS04G0481900 PROTEIN"/>
    <property type="match status" value="1"/>
</dbReference>
<dbReference type="EMBL" id="HBFB01023363">
    <property type="protein sequence ID" value="CAD8686926.1"/>
    <property type="molecule type" value="Transcribed_RNA"/>
</dbReference>
<dbReference type="GO" id="GO:0008374">
    <property type="term" value="F:O-acyltransferase activity"/>
    <property type="evidence" value="ECO:0007669"/>
    <property type="project" value="InterPro"/>
</dbReference>
<gene>
    <name evidence="2" type="ORF">CLEI1391_LOCUS13167</name>
</gene>
<dbReference type="PANTHER" id="PTHR31595">
    <property type="entry name" value="LONG-CHAIN-ALCOHOL O-FATTY-ACYLTRANSFERASE 3-RELATED"/>
    <property type="match status" value="1"/>
</dbReference>
<name>A0A7S0RTS8_9CHLO</name>
<evidence type="ECO:0000313" key="2">
    <source>
        <dbReference type="EMBL" id="CAD8686926.1"/>
    </source>
</evidence>
<evidence type="ECO:0008006" key="3">
    <source>
        <dbReference type="Google" id="ProtNLM"/>
    </source>
</evidence>